<organism evidence="1 2">
    <name type="scientific">Candidatus Protochlamydia naegleriophila</name>
    <dbReference type="NCBI Taxonomy" id="389348"/>
    <lineage>
        <taxon>Bacteria</taxon>
        <taxon>Pseudomonadati</taxon>
        <taxon>Chlamydiota</taxon>
        <taxon>Chlamydiia</taxon>
        <taxon>Parachlamydiales</taxon>
        <taxon>Parachlamydiaceae</taxon>
        <taxon>Candidatus Protochlamydia</taxon>
    </lineage>
</organism>
<dbReference type="SUPFAM" id="SSF53335">
    <property type="entry name" value="S-adenosyl-L-methionine-dependent methyltransferases"/>
    <property type="match status" value="1"/>
</dbReference>
<dbReference type="PATRIC" id="fig|389348.3.peg.1994"/>
<protein>
    <submittedName>
        <fullName evidence="1">Family 2 glycosyl transferase</fullName>
    </submittedName>
</protein>
<dbReference type="STRING" id="389348.PNK_1775"/>
<keyword evidence="2" id="KW-1185">Reference proteome</keyword>
<dbReference type="KEGG" id="pnl:PNK_1775"/>
<evidence type="ECO:0000313" key="2">
    <source>
        <dbReference type="Proteomes" id="UP000069902"/>
    </source>
</evidence>
<dbReference type="Gene3D" id="3.40.50.150">
    <property type="entry name" value="Vaccinia Virus protein VP39"/>
    <property type="match status" value="1"/>
</dbReference>
<keyword evidence="1" id="KW-0808">Transferase</keyword>
<dbReference type="CDD" id="cd02440">
    <property type="entry name" value="AdoMet_MTases"/>
    <property type="match status" value="1"/>
</dbReference>
<dbReference type="AlphaFoldDB" id="A0A0U5JHW0"/>
<gene>
    <name evidence="1" type="ORF">PNK_1775</name>
</gene>
<dbReference type="Pfam" id="PF13489">
    <property type="entry name" value="Methyltransf_23"/>
    <property type="match status" value="1"/>
</dbReference>
<dbReference type="Proteomes" id="UP000069902">
    <property type="component" value="Chromosome cPNK"/>
</dbReference>
<dbReference type="InterPro" id="IPR029063">
    <property type="entry name" value="SAM-dependent_MTases_sf"/>
</dbReference>
<dbReference type="InParanoid" id="A0A0U5JHW0"/>
<proteinExistence type="predicted"/>
<evidence type="ECO:0000313" key="1">
    <source>
        <dbReference type="EMBL" id="CUI17382.1"/>
    </source>
</evidence>
<sequence>MKAFFKNLFKKQETHPQLSCPLCQTHHNHFNPLPSFYLDSLKEAGFKHGLDKFETLELNHYSCPTCGSTDRDRLYSLYLQGRQQSNPVSKKLTMLDIAPSTPLSNWIRKQGHYQYRTCDLFMPNVDDKIDITDMKEYSDGSFDCLICSHVLEHVSDDQKAMRELYRILAPKGWGILMVPISLVAEQIEENCNIASPKERIRHFAQDDHVRLYSKNGFKERLIQAGFSVSAHTIVHFEDYAFRKHGIDSKSVLYIAHKP</sequence>
<accession>A0A0U5JHW0</accession>
<reference evidence="2" key="1">
    <citation type="submission" date="2015-09" db="EMBL/GenBank/DDBJ databases">
        <authorList>
            <person name="Bertelli C."/>
        </authorList>
    </citation>
    <scope>NUCLEOTIDE SEQUENCE [LARGE SCALE GENOMIC DNA]</scope>
    <source>
        <strain evidence="2">KNic</strain>
    </source>
</reference>
<dbReference type="EMBL" id="LN879502">
    <property type="protein sequence ID" value="CUI17382.1"/>
    <property type="molecule type" value="Genomic_DNA"/>
</dbReference>
<dbReference type="GO" id="GO:0016740">
    <property type="term" value="F:transferase activity"/>
    <property type="evidence" value="ECO:0007669"/>
    <property type="project" value="UniProtKB-KW"/>
</dbReference>
<name>A0A0U5JHW0_9BACT</name>
<dbReference type="RefSeq" id="WP_079992886.1">
    <property type="nucleotide sequence ID" value="NZ_LN879502.1"/>
</dbReference>